<dbReference type="PRINTS" id="PR00080">
    <property type="entry name" value="SDRFAMILY"/>
</dbReference>
<dbReference type="AlphaFoldDB" id="A0A8T0CEP0"/>
<evidence type="ECO:0000313" key="4">
    <source>
        <dbReference type="EMBL" id="KAF7845777.1"/>
    </source>
</evidence>
<keyword evidence="2" id="KW-0560">Oxidoreductase</keyword>
<dbReference type="Pfam" id="PF00106">
    <property type="entry name" value="adh_short"/>
    <property type="match status" value="1"/>
</dbReference>
<dbReference type="OrthoDB" id="47007at2759"/>
<evidence type="ECO:0000256" key="2">
    <source>
        <dbReference type="ARBA" id="ARBA00023002"/>
    </source>
</evidence>
<comment type="caution">
    <text evidence="4">The sequence shown here is derived from an EMBL/GenBank/DDBJ whole genome shotgun (WGS) entry which is preliminary data.</text>
</comment>
<dbReference type="InterPro" id="IPR036291">
    <property type="entry name" value="NAD(P)-bd_dom_sf"/>
</dbReference>
<evidence type="ECO:0000313" key="5">
    <source>
        <dbReference type="Proteomes" id="UP000806378"/>
    </source>
</evidence>
<evidence type="ECO:0000256" key="1">
    <source>
        <dbReference type="ARBA" id="ARBA00006484"/>
    </source>
</evidence>
<evidence type="ECO:0000256" key="3">
    <source>
        <dbReference type="RuleBase" id="RU000363"/>
    </source>
</evidence>
<accession>A0A8T0CEP0</accession>
<keyword evidence="5" id="KW-1185">Reference proteome</keyword>
<dbReference type="PRINTS" id="PR00081">
    <property type="entry name" value="GDHRDH"/>
</dbReference>
<dbReference type="Gramene" id="rna-gnl|WGS:JABURB|Cocit.L0685.1">
    <property type="protein sequence ID" value="cds-KAF7845777.1"/>
    <property type="gene ID" value="gene-BT93_L0685"/>
</dbReference>
<name>A0A8T0CEP0_CORYI</name>
<dbReference type="InterPro" id="IPR002347">
    <property type="entry name" value="SDR_fam"/>
</dbReference>
<dbReference type="GO" id="GO:0016491">
    <property type="term" value="F:oxidoreductase activity"/>
    <property type="evidence" value="ECO:0007669"/>
    <property type="project" value="UniProtKB-KW"/>
</dbReference>
<protein>
    <recommendedName>
        <fullName evidence="6">NAD(P)-binding protein</fullName>
    </recommendedName>
</protein>
<sequence>MVDLLRSDVLAGLTILITGASSGIGRATAIAAAKSGCHALILFARSTDKLEETKSEIQSTNTKTICILQSVDVQSSKAIYDAVRTALSTNKDVTHIDVLINNAGLALGAPARFPELKLEDIDTMTGTNLSGMLYTTHAVLNVASSSGSNSSMLKRGKGTIMNITSTTAMEVPPFPGECIYHTTKAAQEAFTNSLRTELQETNIKVIALRPGVVGGTVFHKQRIGFDEDQYNEFMKGFQSLNAEDVAGQIIWVLATGNRQGNEGERVSVKVLEVVPTAQRMLYVIDKTWNQRNGVEDEKMG</sequence>
<organism evidence="4 5">
    <name type="scientific">Corymbia citriodora subsp. variegata</name>
    <dbReference type="NCBI Taxonomy" id="360336"/>
    <lineage>
        <taxon>Eukaryota</taxon>
        <taxon>Viridiplantae</taxon>
        <taxon>Streptophyta</taxon>
        <taxon>Embryophyta</taxon>
        <taxon>Tracheophyta</taxon>
        <taxon>Spermatophyta</taxon>
        <taxon>Magnoliopsida</taxon>
        <taxon>eudicotyledons</taxon>
        <taxon>Gunneridae</taxon>
        <taxon>Pentapetalae</taxon>
        <taxon>rosids</taxon>
        <taxon>malvids</taxon>
        <taxon>Myrtales</taxon>
        <taxon>Myrtaceae</taxon>
        <taxon>Myrtoideae</taxon>
        <taxon>Eucalypteae</taxon>
        <taxon>Corymbia</taxon>
    </lineage>
</organism>
<dbReference type="PANTHER" id="PTHR42901:SF1">
    <property type="entry name" value="ALCOHOL DEHYDROGENASE"/>
    <property type="match status" value="1"/>
</dbReference>
<evidence type="ECO:0008006" key="6">
    <source>
        <dbReference type="Google" id="ProtNLM"/>
    </source>
</evidence>
<gene>
    <name evidence="4" type="ORF">BT93_L0685</name>
</gene>
<comment type="similarity">
    <text evidence="1 3">Belongs to the short-chain dehydrogenases/reductases (SDR) family.</text>
</comment>
<dbReference type="Gene3D" id="3.40.50.720">
    <property type="entry name" value="NAD(P)-binding Rossmann-like Domain"/>
    <property type="match status" value="1"/>
</dbReference>
<dbReference type="Proteomes" id="UP000806378">
    <property type="component" value="Unassembled WGS sequence"/>
</dbReference>
<reference evidence="4" key="1">
    <citation type="submission" date="2020-05" db="EMBL/GenBank/DDBJ databases">
        <title>WGS assembly of Corymbia citriodora subspecies variegata.</title>
        <authorList>
            <person name="Barry K."/>
            <person name="Hundley H."/>
            <person name="Shu S."/>
            <person name="Jenkins J."/>
            <person name="Grimwood J."/>
            <person name="Baten A."/>
        </authorList>
    </citation>
    <scope>NUCLEOTIDE SEQUENCE</scope>
    <source>
        <strain evidence="4">CV2-018</strain>
    </source>
</reference>
<dbReference type="PANTHER" id="PTHR42901">
    <property type="entry name" value="ALCOHOL DEHYDROGENASE"/>
    <property type="match status" value="1"/>
</dbReference>
<dbReference type="EMBL" id="MU100533">
    <property type="protein sequence ID" value="KAF7845777.1"/>
    <property type="molecule type" value="Genomic_DNA"/>
</dbReference>
<proteinExistence type="inferred from homology"/>
<dbReference type="SUPFAM" id="SSF51735">
    <property type="entry name" value="NAD(P)-binding Rossmann-fold domains"/>
    <property type="match status" value="1"/>
</dbReference>